<dbReference type="Proteomes" id="UP000789405">
    <property type="component" value="Unassembled WGS sequence"/>
</dbReference>
<dbReference type="EMBL" id="CAJVPY010030048">
    <property type="protein sequence ID" value="CAG8794945.1"/>
    <property type="molecule type" value="Genomic_DNA"/>
</dbReference>
<name>A0A9N9JSC9_9GLOM</name>
<dbReference type="AlphaFoldDB" id="A0A9N9JSC9"/>
<keyword evidence="3" id="KW-1185">Reference proteome</keyword>
<comment type="caution">
    <text evidence="2">The sequence shown here is derived from an EMBL/GenBank/DDBJ whole genome shotgun (WGS) entry which is preliminary data.</text>
</comment>
<evidence type="ECO:0000313" key="2">
    <source>
        <dbReference type="EMBL" id="CAG8794945.1"/>
    </source>
</evidence>
<organism evidence="2 3">
    <name type="scientific">Dentiscutata erythropus</name>
    <dbReference type="NCBI Taxonomy" id="1348616"/>
    <lineage>
        <taxon>Eukaryota</taxon>
        <taxon>Fungi</taxon>
        <taxon>Fungi incertae sedis</taxon>
        <taxon>Mucoromycota</taxon>
        <taxon>Glomeromycotina</taxon>
        <taxon>Glomeromycetes</taxon>
        <taxon>Diversisporales</taxon>
        <taxon>Gigasporaceae</taxon>
        <taxon>Dentiscutata</taxon>
    </lineage>
</organism>
<keyword evidence="1" id="KW-0812">Transmembrane</keyword>
<proteinExistence type="predicted"/>
<keyword evidence="1" id="KW-1133">Transmembrane helix</keyword>
<sequence>MNSICREKFISALFREPNVTSSLIANTQQIQTTLPTIYDKDATRIQSLTLTVKMTIPILTVKMTIPILVVIVAIILKAFYYDDVNETPR</sequence>
<evidence type="ECO:0000313" key="3">
    <source>
        <dbReference type="Proteomes" id="UP000789405"/>
    </source>
</evidence>
<keyword evidence="1" id="KW-0472">Membrane</keyword>
<evidence type="ECO:0000256" key="1">
    <source>
        <dbReference type="SAM" id="Phobius"/>
    </source>
</evidence>
<reference evidence="2" key="1">
    <citation type="submission" date="2021-06" db="EMBL/GenBank/DDBJ databases">
        <authorList>
            <person name="Kallberg Y."/>
            <person name="Tangrot J."/>
            <person name="Rosling A."/>
        </authorList>
    </citation>
    <scope>NUCLEOTIDE SEQUENCE</scope>
    <source>
        <strain evidence="2">MA453B</strain>
    </source>
</reference>
<protein>
    <submittedName>
        <fullName evidence="2">24352_t:CDS:1</fullName>
    </submittedName>
</protein>
<gene>
    <name evidence="2" type="ORF">DERYTH_LOCUS22168</name>
</gene>
<accession>A0A9N9JSC9</accession>
<feature type="transmembrane region" description="Helical" evidence="1">
    <location>
        <begin position="63"/>
        <end position="81"/>
    </location>
</feature>